<evidence type="ECO:0000313" key="2">
    <source>
        <dbReference type="EMBL" id="SIQ49975.1"/>
    </source>
</evidence>
<gene>
    <name evidence="2" type="ORF">SAMN05421578_102270</name>
</gene>
<proteinExistence type="predicted"/>
<protein>
    <submittedName>
        <fullName evidence="2">Uncharacterized protein</fullName>
    </submittedName>
</protein>
<evidence type="ECO:0000256" key="1">
    <source>
        <dbReference type="SAM" id="Phobius"/>
    </source>
</evidence>
<keyword evidence="1" id="KW-1133">Transmembrane helix</keyword>
<reference evidence="2 3" key="1">
    <citation type="submission" date="2017-01" db="EMBL/GenBank/DDBJ databases">
        <authorList>
            <person name="Varghese N."/>
            <person name="Submissions S."/>
        </authorList>
    </citation>
    <scope>NUCLEOTIDE SEQUENCE [LARGE SCALE GENOMIC DNA]</scope>
    <source>
        <strain evidence="2 3">ATCC 23464</strain>
    </source>
</reference>
<keyword evidence="1" id="KW-0472">Membrane</keyword>
<keyword evidence="3" id="KW-1185">Reference proteome</keyword>
<accession>A0ABY1JNH6</accession>
<organism evidence="2 3">
    <name type="scientific">Paenibacillus macquariensis</name>
    <dbReference type="NCBI Taxonomy" id="948756"/>
    <lineage>
        <taxon>Bacteria</taxon>
        <taxon>Bacillati</taxon>
        <taxon>Bacillota</taxon>
        <taxon>Bacilli</taxon>
        <taxon>Bacillales</taxon>
        <taxon>Paenibacillaceae</taxon>
        <taxon>Paenibacillus</taxon>
    </lineage>
</organism>
<sequence>MYIVIIAVLIAIVCMMLPYLFMLFQETNIVRLEKFLSGQRKNPALYLYYAIANKQDEEVGTLIDGLLLKYKHPQRQALYKAIYGAYRKSVSTMKNELIHIQSKQFRCYYETYVHIEEGNMELARATAATVSKPWMKNSVLSEIELRSGNRQEAIQLARQALQSSRGLQRYIVYKNYECELPEALL</sequence>
<dbReference type="EMBL" id="FTNK01000002">
    <property type="protein sequence ID" value="SIQ49975.1"/>
    <property type="molecule type" value="Genomic_DNA"/>
</dbReference>
<name>A0ABY1JNH6_9BACL</name>
<dbReference type="RefSeq" id="WP_068581047.1">
    <property type="nucleotide sequence ID" value="NZ_FTNK01000002.1"/>
</dbReference>
<dbReference type="Proteomes" id="UP000186666">
    <property type="component" value="Unassembled WGS sequence"/>
</dbReference>
<keyword evidence="1" id="KW-0812">Transmembrane</keyword>
<feature type="transmembrane region" description="Helical" evidence="1">
    <location>
        <begin position="6"/>
        <end position="24"/>
    </location>
</feature>
<comment type="caution">
    <text evidence="2">The sequence shown here is derived from an EMBL/GenBank/DDBJ whole genome shotgun (WGS) entry which is preliminary data.</text>
</comment>
<evidence type="ECO:0000313" key="3">
    <source>
        <dbReference type="Proteomes" id="UP000186666"/>
    </source>
</evidence>